<gene>
    <name evidence="3" type="ORF">M441DRAFT_458686</name>
</gene>
<dbReference type="AlphaFoldDB" id="A0A2T3Z8F5"/>
<feature type="domain" description="Aminoglycoside phosphotransferase" evidence="2">
    <location>
        <begin position="85"/>
        <end position="121"/>
    </location>
</feature>
<organism evidence="3 4">
    <name type="scientific">Trichoderma asperellum (strain ATCC 204424 / CBS 433.97 / NBRC 101777)</name>
    <dbReference type="NCBI Taxonomy" id="1042311"/>
    <lineage>
        <taxon>Eukaryota</taxon>
        <taxon>Fungi</taxon>
        <taxon>Dikarya</taxon>
        <taxon>Ascomycota</taxon>
        <taxon>Pezizomycotina</taxon>
        <taxon>Sordariomycetes</taxon>
        <taxon>Hypocreomycetidae</taxon>
        <taxon>Hypocreales</taxon>
        <taxon>Hypocreaceae</taxon>
        <taxon>Trichoderma</taxon>
    </lineage>
</organism>
<dbReference type="InterPro" id="IPR011009">
    <property type="entry name" value="Kinase-like_dom_sf"/>
</dbReference>
<sequence>MIFFAAAILIQPRLLLAPQGVEERVPDDLHYNTIDSHRIATQRWNEFVSIGQKIDHSKNRLLYCIAGQFLFEMIPHLSSDVESSFPISHPDLHVGNIYVDDDLNITCIIDWSSASTGPIAELLATPGLGGSARPPSDSLTAAFRSGFGRRATKLSPELCNPKLWQTSDNMWYFSRLVRLLSRNDYEHFRRLFELVQKPSAEKTGILYLFHERANSDENKKLLAKLQEDDMTTEEVLEQERMAISSTRRANSDAIAIARKLTLMSEMNPGFLANHVLWRWVEEALRQDGLP</sequence>
<reference evidence="3 4" key="1">
    <citation type="submission" date="2016-07" db="EMBL/GenBank/DDBJ databases">
        <title>Multiple horizontal gene transfer events from other fungi enriched the ability of initially mycotrophic Trichoderma (Ascomycota) to feed on dead plant biomass.</title>
        <authorList>
            <consortium name="DOE Joint Genome Institute"/>
            <person name="Aerts A."/>
            <person name="Atanasova L."/>
            <person name="Chenthamara K."/>
            <person name="Zhang J."/>
            <person name="Grujic M."/>
            <person name="Henrissat B."/>
            <person name="Kuo A."/>
            <person name="Salamov A."/>
            <person name="Lipzen A."/>
            <person name="Labutti K."/>
            <person name="Barry K."/>
            <person name="Miao Y."/>
            <person name="Rahimi M.J."/>
            <person name="Shen Q."/>
            <person name="Grigoriev I.V."/>
            <person name="Kubicek C.P."/>
            <person name="Druzhinina I.S."/>
        </authorList>
    </citation>
    <scope>NUCLEOTIDE SEQUENCE [LARGE SCALE GENOMIC DNA]</scope>
    <source>
        <strain evidence="3 4">CBS 433.97</strain>
    </source>
</reference>
<dbReference type="Pfam" id="PF01636">
    <property type="entry name" value="APH"/>
    <property type="match status" value="1"/>
</dbReference>
<dbReference type="EMBL" id="KZ679262">
    <property type="protein sequence ID" value="PTB41075.1"/>
    <property type="molecule type" value="Genomic_DNA"/>
</dbReference>
<name>A0A2T3Z8F5_TRIA4</name>
<dbReference type="SUPFAM" id="SSF56112">
    <property type="entry name" value="Protein kinase-like (PK-like)"/>
    <property type="match status" value="1"/>
</dbReference>
<feature type="chain" id="PRO_5015661242" description="Aminoglycoside phosphotransferase domain-containing protein" evidence="1">
    <location>
        <begin position="18"/>
        <end position="290"/>
    </location>
</feature>
<evidence type="ECO:0000256" key="1">
    <source>
        <dbReference type="SAM" id="SignalP"/>
    </source>
</evidence>
<evidence type="ECO:0000259" key="2">
    <source>
        <dbReference type="Pfam" id="PF01636"/>
    </source>
</evidence>
<accession>A0A2T3Z8F5</accession>
<evidence type="ECO:0000313" key="4">
    <source>
        <dbReference type="Proteomes" id="UP000240493"/>
    </source>
</evidence>
<keyword evidence="1" id="KW-0732">Signal</keyword>
<feature type="signal peptide" evidence="1">
    <location>
        <begin position="1"/>
        <end position="17"/>
    </location>
</feature>
<dbReference type="OrthoDB" id="5327538at2759"/>
<dbReference type="Proteomes" id="UP000240493">
    <property type="component" value="Unassembled WGS sequence"/>
</dbReference>
<dbReference type="InterPro" id="IPR002575">
    <property type="entry name" value="Aminoglycoside_PTrfase"/>
</dbReference>
<evidence type="ECO:0000313" key="3">
    <source>
        <dbReference type="EMBL" id="PTB41075.1"/>
    </source>
</evidence>
<keyword evidence="4" id="KW-1185">Reference proteome</keyword>
<protein>
    <recommendedName>
        <fullName evidence="2">Aminoglycoside phosphotransferase domain-containing protein</fullName>
    </recommendedName>
</protein>
<proteinExistence type="predicted"/>
<dbReference type="STRING" id="1042311.A0A2T3Z8F5"/>